<dbReference type="Proteomes" id="UP001202328">
    <property type="component" value="Unassembled WGS sequence"/>
</dbReference>
<reference evidence="2" key="1">
    <citation type="submission" date="2022-04" db="EMBL/GenBank/DDBJ databases">
        <title>A functionally conserved STORR gene fusion in Papaver species that diverged 16.8 million years ago.</title>
        <authorList>
            <person name="Catania T."/>
        </authorList>
    </citation>
    <scope>NUCLEOTIDE SEQUENCE</scope>
    <source>
        <strain evidence="2">S-188037</strain>
    </source>
</reference>
<feature type="compositionally biased region" description="Polar residues" evidence="1">
    <location>
        <begin position="86"/>
        <end position="110"/>
    </location>
</feature>
<feature type="non-terminal residue" evidence="2">
    <location>
        <position position="1"/>
    </location>
</feature>
<dbReference type="EMBL" id="JAJJMB010008074">
    <property type="protein sequence ID" value="KAI3925565.1"/>
    <property type="molecule type" value="Genomic_DNA"/>
</dbReference>
<evidence type="ECO:0000256" key="1">
    <source>
        <dbReference type="SAM" id="MobiDB-lite"/>
    </source>
</evidence>
<name>A0AAD4SWW4_9MAGN</name>
<evidence type="ECO:0000313" key="3">
    <source>
        <dbReference type="Proteomes" id="UP001202328"/>
    </source>
</evidence>
<dbReference type="AlphaFoldDB" id="A0AAD4SWW4"/>
<accession>A0AAD4SWW4</accession>
<gene>
    <name evidence="2" type="ORF">MKW98_001419</name>
</gene>
<protein>
    <submittedName>
        <fullName evidence="2">Uncharacterized protein</fullName>
    </submittedName>
</protein>
<organism evidence="2 3">
    <name type="scientific">Papaver atlanticum</name>
    <dbReference type="NCBI Taxonomy" id="357466"/>
    <lineage>
        <taxon>Eukaryota</taxon>
        <taxon>Viridiplantae</taxon>
        <taxon>Streptophyta</taxon>
        <taxon>Embryophyta</taxon>
        <taxon>Tracheophyta</taxon>
        <taxon>Spermatophyta</taxon>
        <taxon>Magnoliopsida</taxon>
        <taxon>Ranunculales</taxon>
        <taxon>Papaveraceae</taxon>
        <taxon>Papaveroideae</taxon>
        <taxon>Papaver</taxon>
    </lineage>
</organism>
<feature type="region of interest" description="Disordered" evidence="1">
    <location>
        <begin position="83"/>
        <end position="122"/>
    </location>
</feature>
<keyword evidence="3" id="KW-1185">Reference proteome</keyword>
<sequence length="189" mass="21465">IKVFEIKLKEKAQQQSDPVDLQQKVRELENRLKETAQKKAESMILQQKVKELENKLKDREQNAGSALLHQKNKELEVKLKEREQQLKSMPQLSHSSNFEEYVSENGSQSMVRRKRKLSSGPSNSLLEKPVEVKIARLLPVDPKALARVARKAKTGNVSRLSSHNKEDPTMVCGVCVRPCNLISVDLTSL</sequence>
<proteinExistence type="predicted"/>
<comment type="caution">
    <text evidence="2">The sequence shown here is derived from an EMBL/GenBank/DDBJ whole genome shotgun (WGS) entry which is preliminary data.</text>
</comment>
<evidence type="ECO:0000313" key="2">
    <source>
        <dbReference type="EMBL" id="KAI3925565.1"/>
    </source>
</evidence>